<name>A0ABD1VAR3_9LAMI</name>
<evidence type="ECO:0000313" key="1">
    <source>
        <dbReference type="EMBL" id="KAL2533673.1"/>
    </source>
</evidence>
<sequence length="116" mass="12860">MNCLQDPTLGFSTNDSSSTSLMARHGLLGHMALLIVDEAALTVARRAFLMGEFESLHLRVKEVDDGDNICSMRHNCTTREQSHTIHDPSVVRAKGSTDIDTRGEDDYVGTAAWRKR</sequence>
<dbReference type="AlphaFoldDB" id="A0ABD1VAR3"/>
<comment type="caution">
    <text evidence="1">The sequence shown here is derived from an EMBL/GenBank/DDBJ whole genome shotgun (WGS) entry which is preliminary data.</text>
</comment>
<dbReference type="Proteomes" id="UP001604336">
    <property type="component" value="Unassembled WGS sequence"/>
</dbReference>
<organism evidence="1 2">
    <name type="scientific">Abeliophyllum distichum</name>
    <dbReference type="NCBI Taxonomy" id="126358"/>
    <lineage>
        <taxon>Eukaryota</taxon>
        <taxon>Viridiplantae</taxon>
        <taxon>Streptophyta</taxon>
        <taxon>Embryophyta</taxon>
        <taxon>Tracheophyta</taxon>
        <taxon>Spermatophyta</taxon>
        <taxon>Magnoliopsida</taxon>
        <taxon>eudicotyledons</taxon>
        <taxon>Gunneridae</taxon>
        <taxon>Pentapetalae</taxon>
        <taxon>asterids</taxon>
        <taxon>lamiids</taxon>
        <taxon>Lamiales</taxon>
        <taxon>Oleaceae</taxon>
        <taxon>Forsythieae</taxon>
        <taxon>Abeliophyllum</taxon>
    </lineage>
</organism>
<evidence type="ECO:0000313" key="2">
    <source>
        <dbReference type="Proteomes" id="UP001604336"/>
    </source>
</evidence>
<reference evidence="2" key="1">
    <citation type="submission" date="2024-07" db="EMBL/GenBank/DDBJ databases">
        <title>Two chromosome-level genome assemblies of Korean endemic species Abeliophyllum distichum and Forsythia ovata (Oleaceae).</title>
        <authorList>
            <person name="Jang H."/>
        </authorList>
    </citation>
    <scope>NUCLEOTIDE SEQUENCE [LARGE SCALE GENOMIC DNA]</scope>
</reference>
<accession>A0ABD1VAR3</accession>
<gene>
    <name evidence="1" type="ORF">Adt_07024</name>
</gene>
<dbReference type="EMBL" id="JBFOLK010000002">
    <property type="protein sequence ID" value="KAL2533673.1"/>
    <property type="molecule type" value="Genomic_DNA"/>
</dbReference>
<proteinExistence type="predicted"/>
<protein>
    <submittedName>
        <fullName evidence="1">Uncharacterized protein</fullName>
    </submittedName>
</protein>
<keyword evidence="2" id="KW-1185">Reference proteome</keyword>